<dbReference type="AlphaFoldDB" id="A0A841DAM6"/>
<dbReference type="RefSeq" id="WP_221473943.1">
    <property type="nucleotide sequence ID" value="NZ_BAAAWZ010000001.1"/>
</dbReference>
<organism evidence="1 2">
    <name type="scientific">Planomonospora venezuelensis</name>
    <dbReference type="NCBI Taxonomy" id="1999"/>
    <lineage>
        <taxon>Bacteria</taxon>
        <taxon>Bacillati</taxon>
        <taxon>Actinomycetota</taxon>
        <taxon>Actinomycetes</taxon>
        <taxon>Streptosporangiales</taxon>
        <taxon>Streptosporangiaceae</taxon>
        <taxon>Planomonospora</taxon>
    </lineage>
</organism>
<proteinExistence type="predicted"/>
<gene>
    <name evidence="1" type="ORF">FHS22_004461</name>
</gene>
<keyword evidence="2" id="KW-1185">Reference proteome</keyword>
<name>A0A841DAM6_PLAVE</name>
<protein>
    <submittedName>
        <fullName evidence="1">Uncharacterized protein</fullName>
    </submittedName>
</protein>
<reference evidence="1 2" key="1">
    <citation type="submission" date="2020-08" db="EMBL/GenBank/DDBJ databases">
        <title>Genomic Encyclopedia of Type Strains, Phase III (KMG-III): the genomes of soil and plant-associated and newly described type strains.</title>
        <authorList>
            <person name="Whitman W."/>
        </authorList>
    </citation>
    <scope>NUCLEOTIDE SEQUENCE [LARGE SCALE GENOMIC DNA]</scope>
    <source>
        <strain evidence="1 2">CECT 3303</strain>
    </source>
</reference>
<sequence>MRPSPALDDESLIAALRLASGRDPVPGHVSAAARAAFALRLPGAVTARPVPAAAPAGVRAAEPDRLLRFGAGTLTVDLEVGSSDGLVDLAGQVSPWPGAGSWIEVRTPCLTESRELSPAGQFAVTGLPPGWFSVVCHHRGHPPVATSWTRIRP</sequence>
<dbReference type="Proteomes" id="UP000562352">
    <property type="component" value="Unassembled WGS sequence"/>
</dbReference>
<comment type="caution">
    <text evidence="1">The sequence shown here is derived from an EMBL/GenBank/DDBJ whole genome shotgun (WGS) entry which is preliminary data.</text>
</comment>
<accession>A0A841DAM6</accession>
<evidence type="ECO:0000313" key="1">
    <source>
        <dbReference type="EMBL" id="MBB5965175.1"/>
    </source>
</evidence>
<dbReference type="EMBL" id="JACHJJ010000015">
    <property type="protein sequence ID" value="MBB5965175.1"/>
    <property type="molecule type" value="Genomic_DNA"/>
</dbReference>
<evidence type="ECO:0000313" key="2">
    <source>
        <dbReference type="Proteomes" id="UP000562352"/>
    </source>
</evidence>